<evidence type="ECO:0000313" key="3">
    <source>
        <dbReference type="Proteomes" id="UP000234681"/>
    </source>
</evidence>
<protein>
    <submittedName>
        <fullName evidence="2">RCG52945</fullName>
    </submittedName>
</protein>
<gene>
    <name evidence="2" type="ORF">rCG_52945</name>
</gene>
<dbReference type="AlphaFoldDB" id="A6IQX3"/>
<reference evidence="3" key="1">
    <citation type="submission" date="2005-09" db="EMBL/GenBank/DDBJ databases">
        <authorList>
            <person name="Mural R.J."/>
            <person name="Li P.W."/>
            <person name="Adams M.D."/>
            <person name="Amanatides P.G."/>
            <person name="Baden-Tillson H."/>
            <person name="Barnstead M."/>
            <person name="Chin S.H."/>
            <person name="Dew I."/>
            <person name="Evans C.A."/>
            <person name="Ferriera S."/>
            <person name="Flanigan M."/>
            <person name="Fosler C."/>
            <person name="Glodek A."/>
            <person name="Gu Z."/>
            <person name="Holt R.A."/>
            <person name="Jennings D."/>
            <person name="Kraft C.L."/>
            <person name="Lu F."/>
            <person name="Nguyen T."/>
            <person name="Nusskern D.R."/>
            <person name="Pfannkoch C.M."/>
            <person name="Sitter C."/>
            <person name="Sutton G.G."/>
            <person name="Venter J.C."/>
            <person name="Wang Z."/>
            <person name="Woodage T."/>
            <person name="Zheng X.H."/>
            <person name="Zhong F."/>
        </authorList>
    </citation>
    <scope>NUCLEOTIDE SEQUENCE [LARGE SCALE GENOMIC DNA]</scope>
    <source>
        <strain>BN</strain>
        <strain evidence="3">Sprague-Dawley</strain>
    </source>
</reference>
<organism evidence="2 3">
    <name type="scientific">Rattus norvegicus</name>
    <name type="common">Rat</name>
    <dbReference type="NCBI Taxonomy" id="10116"/>
    <lineage>
        <taxon>Eukaryota</taxon>
        <taxon>Metazoa</taxon>
        <taxon>Chordata</taxon>
        <taxon>Craniata</taxon>
        <taxon>Vertebrata</taxon>
        <taxon>Euteleostomi</taxon>
        <taxon>Mammalia</taxon>
        <taxon>Eutheria</taxon>
        <taxon>Euarchontoglires</taxon>
        <taxon>Glires</taxon>
        <taxon>Rodentia</taxon>
        <taxon>Myomorpha</taxon>
        <taxon>Muroidea</taxon>
        <taxon>Muridae</taxon>
        <taxon>Murinae</taxon>
        <taxon>Rattus</taxon>
    </lineage>
</organism>
<sequence length="87" mass="9757">MPATQDNLGERPQCTCLYTGDLARGATEPHNTIDSFASNIQTRSRITYPEGQLSKIENKQTIKQMSKIKPEMANESKEKNMGARTRV</sequence>
<evidence type="ECO:0000256" key="1">
    <source>
        <dbReference type="SAM" id="MobiDB-lite"/>
    </source>
</evidence>
<feature type="region of interest" description="Disordered" evidence="1">
    <location>
        <begin position="67"/>
        <end position="87"/>
    </location>
</feature>
<dbReference type="EMBL" id="CH473967">
    <property type="protein sequence ID" value="EDM11127.1"/>
    <property type="molecule type" value="Genomic_DNA"/>
</dbReference>
<dbReference type="Proteomes" id="UP000234681">
    <property type="component" value="Chromosome 11"/>
</dbReference>
<proteinExistence type="predicted"/>
<feature type="compositionally biased region" description="Basic and acidic residues" evidence="1">
    <location>
        <begin position="68"/>
        <end position="81"/>
    </location>
</feature>
<name>A6IQX3_RAT</name>
<evidence type="ECO:0000313" key="2">
    <source>
        <dbReference type="EMBL" id="EDM11127.1"/>
    </source>
</evidence>
<accession>A6IQX3</accession>